<name>A0A136JEV6_9PEZI</name>
<sequence length="52" mass="5842">MVECISFKGITVRVQKLMGIKRKAAHRRSLRISAPFNFVHESSALPGISEDE</sequence>
<dbReference type="Proteomes" id="UP000070501">
    <property type="component" value="Unassembled WGS sequence"/>
</dbReference>
<dbReference type="OrthoDB" id="5226159at2759"/>
<dbReference type="InParanoid" id="A0A136JEV6"/>
<accession>A0A136JEV6</accession>
<dbReference type="AlphaFoldDB" id="A0A136JEV6"/>
<keyword evidence="2" id="KW-1185">Reference proteome</keyword>
<evidence type="ECO:0000313" key="1">
    <source>
        <dbReference type="EMBL" id="KXJ95656.1"/>
    </source>
</evidence>
<protein>
    <submittedName>
        <fullName evidence="1">Uncharacterized protein</fullName>
    </submittedName>
</protein>
<evidence type="ECO:0000313" key="2">
    <source>
        <dbReference type="Proteomes" id="UP000070501"/>
    </source>
</evidence>
<proteinExistence type="predicted"/>
<gene>
    <name evidence="1" type="ORF">Micbo1qcDRAFT_201016</name>
</gene>
<dbReference type="EMBL" id="KQ964246">
    <property type="protein sequence ID" value="KXJ95656.1"/>
    <property type="molecule type" value="Genomic_DNA"/>
</dbReference>
<organism evidence="1 2">
    <name type="scientific">Microdochium bolleyi</name>
    <dbReference type="NCBI Taxonomy" id="196109"/>
    <lineage>
        <taxon>Eukaryota</taxon>
        <taxon>Fungi</taxon>
        <taxon>Dikarya</taxon>
        <taxon>Ascomycota</taxon>
        <taxon>Pezizomycotina</taxon>
        <taxon>Sordariomycetes</taxon>
        <taxon>Xylariomycetidae</taxon>
        <taxon>Xylariales</taxon>
        <taxon>Microdochiaceae</taxon>
        <taxon>Microdochium</taxon>
    </lineage>
</organism>
<reference evidence="2" key="1">
    <citation type="submission" date="2016-02" db="EMBL/GenBank/DDBJ databases">
        <title>Draft genome sequence of Microdochium bolleyi, a fungal endophyte of beachgrass.</title>
        <authorList>
            <consortium name="DOE Joint Genome Institute"/>
            <person name="David A.S."/>
            <person name="May G."/>
            <person name="Haridas S."/>
            <person name="Lim J."/>
            <person name="Wang M."/>
            <person name="Labutti K."/>
            <person name="Lipzen A."/>
            <person name="Barry K."/>
            <person name="Grigoriev I.V."/>
        </authorList>
    </citation>
    <scope>NUCLEOTIDE SEQUENCE [LARGE SCALE GENOMIC DNA]</scope>
    <source>
        <strain evidence="2">J235TASD1</strain>
    </source>
</reference>